<evidence type="ECO:0000259" key="2">
    <source>
        <dbReference type="Pfam" id="PF01243"/>
    </source>
</evidence>
<evidence type="ECO:0000313" key="4">
    <source>
        <dbReference type="EMBL" id="TDZ51474.1"/>
    </source>
</evidence>
<evidence type="ECO:0000313" key="6">
    <source>
        <dbReference type="Proteomes" id="UP000295165"/>
    </source>
</evidence>
<dbReference type="GO" id="GO:0070967">
    <property type="term" value="F:coenzyme F420 binding"/>
    <property type="evidence" value="ECO:0007669"/>
    <property type="project" value="TreeGrafter"/>
</dbReference>
<dbReference type="GO" id="GO:0005829">
    <property type="term" value="C:cytosol"/>
    <property type="evidence" value="ECO:0007669"/>
    <property type="project" value="TreeGrafter"/>
</dbReference>
<keyword evidence="1" id="KW-0560">Oxidoreductase</keyword>
<dbReference type="NCBIfam" id="TIGR03618">
    <property type="entry name" value="Rv1155_F420"/>
    <property type="match status" value="1"/>
</dbReference>
<dbReference type="InterPro" id="IPR052019">
    <property type="entry name" value="F420H2_bilvrd_red/Heme_oxyg"/>
</dbReference>
<evidence type="ECO:0000256" key="1">
    <source>
        <dbReference type="ARBA" id="ARBA00023002"/>
    </source>
</evidence>
<dbReference type="STRING" id="948102.BKG76_12215"/>
<dbReference type="Pfam" id="PF01243">
    <property type="entry name" value="PNPOx_N"/>
    <property type="match status" value="1"/>
</dbReference>
<reference evidence="4 6" key="2">
    <citation type="journal article" date="2019" name="Sci. Rep.">
        <title>Extended insight into the Mycobacterium chelonae-abscessus complex through whole genome sequencing of Mycobacterium salmoniphilum outbreak and Mycobacterium salmoniphilum-like strains.</title>
        <authorList>
            <person name="Behra P.R.K."/>
            <person name="Das S."/>
            <person name="Pettersson B.M.F."/>
            <person name="Shirreff L."/>
            <person name="DuCote T."/>
            <person name="Jacobsson K.G."/>
            <person name="Ennis D.G."/>
            <person name="Kirsebom L.A."/>
        </authorList>
    </citation>
    <scope>NUCLEOTIDE SEQUENCE [LARGE SCALE GENOMIC DNA]</scope>
    <source>
        <strain evidence="4 6">CCUG 63697</strain>
    </source>
</reference>
<dbReference type="EMBL" id="PECC01000027">
    <property type="protein sequence ID" value="TDZ51474.1"/>
    <property type="molecule type" value="Genomic_DNA"/>
</dbReference>
<sequence length="139" mass="15368">MTSIHDPAVRLFLDSNPALIGQLGYLAVGGRPLILPIWYRLADDHLQFITHRNTLKVRALQRDPRAVIAVATQAEPFLYVQIQGEATIEPDESGVRAALLDITARYLGADRAEAYVEEHHSAPGEAIVRVRPSRVHASL</sequence>
<dbReference type="EMBL" id="MLIK01000019">
    <property type="protein sequence ID" value="OHU21400.1"/>
    <property type="molecule type" value="Genomic_DNA"/>
</dbReference>
<dbReference type="PANTHER" id="PTHR35176">
    <property type="entry name" value="HEME OXYGENASE HI_0854-RELATED"/>
    <property type="match status" value="1"/>
</dbReference>
<dbReference type="Proteomes" id="UP000295165">
    <property type="component" value="Unassembled WGS sequence"/>
</dbReference>
<dbReference type="GO" id="GO:0016627">
    <property type="term" value="F:oxidoreductase activity, acting on the CH-CH group of donors"/>
    <property type="evidence" value="ECO:0007669"/>
    <property type="project" value="TreeGrafter"/>
</dbReference>
<evidence type="ECO:0000313" key="5">
    <source>
        <dbReference type="Proteomes" id="UP000179616"/>
    </source>
</evidence>
<protein>
    <submittedName>
        <fullName evidence="3">PPOX class F420-dependent enzyme</fullName>
    </submittedName>
    <submittedName>
        <fullName evidence="4">Pyridoxamine 5'-phosphate oxidase</fullName>
    </submittedName>
</protein>
<dbReference type="RefSeq" id="WP_070937867.1">
    <property type="nucleotide sequence ID" value="NZ_MLIK01000019.1"/>
</dbReference>
<dbReference type="AlphaFoldDB" id="A0A1S1LBD3"/>
<dbReference type="Proteomes" id="UP000179616">
    <property type="component" value="Unassembled WGS sequence"/>
</dbReference>
<accession>A0A1S1LBD3</accession>
<proteinExistence type="predicted"/>
<evidence type="ECO:0000313" key="3">
    <source>
        <dbReference type="EMBL" id="OHU21400.1"/>
    </source>
</evidence>
<reference evidence="3 5" key="1">
    <citation type="submission" date="2016-10" db="EMBL/GenBank/DDBJ databases">
        <title>Evaluation of Human, Veterinary and Environmental Mycobacterium chelonae Isolates by Core Genome Phylogenomic Analysis, Targeted Gene Comparison, and Anti-microbial Susceptibility Patterns: A Tale of Mistaken Identities.</title>
        <authorList>
            <person name="Fogelson S.B."/>
            <person name="Camus A.C."/>
            <person name="Lorenz W."/>
            <person name="Vasireddy R."/>
            <person name="Vasireddy S."/>
            <person name="Smith T."/>
            <person name="Brown-Elliott B.A."/>
            <person name="Wallace R.J.Jr."/>
            <person name="Hasan N.A."/>
            <person name="Reischl U."/>
            <person name="Sanchez S."/>
        </authorList>
    </citation>
    <scope>NUCLEOTIDE SEQUENCE [LARGE SCALE GENOMIC DNA]</scope>
    <source>
        <strain evidence="3 5">1559</strain>
    </source>
</reference>
<dbReference type="GeneID" id="57167564"/>
<gene>
    <name evidence="3" type="ORF">BKG76_12215</name>
    <name evidence="4" type="ORF">CCUG63697_02990</name>
</gene>
<dbReference type="InterPro" id="IPR012349">
    <property type="entry name" value="Split_barrel_FMN-bd"/>
</dbReference>
<dbReference type="SUPFAM" id="SSF50475">
    <property type="entry name" value="FMN-binding split barrel"/>
    <property type="match status" value="1"/>
</dbReference>
<name>A0A1S1LBD3_9MYCO</name>
<dbReference type="PANTHER" id="PTHR35176:SF1">
    <property type="entry name" value="F420H(2)-DEPENDENT BILIVERDIN REDUCTASE"/>
    <property type="match status" value="1"/>
</dbReference>
<dbReference type="Gene3D" id="2.30.110.10">
    <property type="entry name" value="Electron Transport, Fmn-binding Protein, Chain A"/>
    <property type="match status" value="1"/>
</dbReference>
<keyword evidence="6" id="KW-1185">Reference proteome</keyword>
<dbReference type="InterPro" id="IPR011576">
    <property type="entry name" value="Pyridox_Oxase_N"/>
</dbReference>
<comment type="caution">
    <text evidence="3">The sequence shown here is derived from an EMBL/GenBank/DDBJ whole genome shotgun (WGS) entry which is preliminary data.</text>
</comment>
<dbReference type="OrthoDB" id="7058606at2"/>
<dbReference type="InterPro" id="IPR019920">
    <property type="entry name" value="F420-binding_dom_put"/>
</dbReference>
<feature type="domain" description="Pyridoxamine 5'-phosphate oxidase N-terminal" evidence="2">
    <location>
        <begin position="29"/>
        <end position="136"/>
    </location>
</feature>
<organism evidence="3 5">
    <name type="scientific">Mycobacteroides franklinii</name>
    <dbReference type="NCBI Taxonomy" id="948102"/>
    <lineage>
        <taxon>Bacteria</taxon>
        <taxon>Bacillati</taxon>
        <taxon>Actinomycetota</taxon>
        <taxon>Actinomycetes</taxon>
        <taxon>Mycobacteriales</taxon>
        <taxon>Mycobacteriaceae</taxon>
        <taxon>Mycobacteroides</taxon>
    </lineage>
</organism>